<evidence type="ECO:0000256" key="2">
    <source>
        <dbReference type="ARBA" id="ARBA00022475"/>
    </source>
</evidence>
<protein>
    <recommendedName>
        <fullName evidence="9">Lipoprotein signal peptidase</fullName>
        <ecNumber evidence="9">3.4.23.36</ecNumber>
    </recommendedName>
    <alternativeName>
        <fullName evidence="9">Prolipoprotein signal peptidase</fullName>
    </alternativeName>
    <alternativeName>
        <fullName evidence="9">Signal peptidase II</fullName>
        <shortName evidence="9">SPase II</shortName>
    </alternativeName>
</protein>
<dbReference type="GO" id="GO:0006508">
    <property type="term" value="P:proteolysis"/>
    <property type="evidence" value="ECO:0007669"/>
    <property type="project" value="UniProtKB-KW"/>
</dbReference>
<evidence type="ECO:0000313" key="12">
    <source>
        <dbReference type="EMBL" id="MBB4286272.1"/>
    </source>
</evidence>
<comment type="function">
    <text evidence="9 10">This protein specifically catalyzes the removal of signal peptides from prolipoproteins.</text>
</comment>
<accession>A0A7W6S136</accession>
<dbReference type="UniPathway" id="UPA00665"/>
<dbReference type="PANTHER" id="PTHR33695:SF1">
    <property type="entry name" value="LIPOPROTEIN SIGNAL PEPTIDASE"/>
    <property type="match status" value="1"/>
</dbReference>
<comment type="pathway">
    <text evidence="9">Protein modification; lipoprotein biosynthesis (signal peptide cleavage).</text>
</comment>
<evidence type="ECO:0000256" key="8">
    <source>
        <dbReference type="ARBA" id="ARBA00023136"/>
    </source>
</evidence>
<comment type="catalytic activity">
    <reaction evidence="9 10">
        <text>Release of signal peptides from bacterial membrane prolipoproteins. Hydrolyzes -Xaa-Yaa-Zaa-|-(S,diacylglyceryl)Cys-, in which Xaa is hydrophobic (preferably Leu), and Yaa (Ala or Ser) and Zaa (Gly or Ala) have small, neutral side chains.</text>
        <dbReference type="EC" id="3.4.23.36"/>
    </reaction>
</comment>
<dbReference type="EC" id="3.4.23.36" evidence="9"/>
<keyword evidence="3 9" id="KW-0645">Protease</keyword>
<comment type="caution">
    <text evidence="9">Lacks conserved residue(s) required for the propagation of feature annotation.</text>
</comment>
<dbReference type="PROSITE" id="PS00855">
    <property type="entry name" value="SPASE_II"/>
    <property type="match status" value="1"/>
</dbReference>
<evidence type="ECO:0000256" key="6">
    <source>
        <dbReference type="ARBA" id="ARBA00022801"/>
    </source>
</evidence>
<dbReference type="GO" id="GO:0005886">
    <property type="term" value="C:plasma membrane"/>
    <property type="evidence" value="ECO:0007669"/>
    <property type="project" value="UniProtKB-SubCell"/>
</dbReference>
<organism evidence="12 13">
    <name type="scientific">Roseospira goensis</name>
    <dbReference type="NCBI Taxonomy" id="391922"/>
    <lineage>
        <taxon>Bacteria</taxon>
        <taxon>Pseudomonadati</taxon>
        <taxon>Pseudomonadota</taxon>
        <taxon>Alphaproteobacteria</taxon>
        <taxon>Rhodospirillales</taxon>
        <taxon>Rhodospirillaceae</taxon>
        <taxon>Roseospira</taxon>
    </lineage>
</organism>
<comment type="subcellular location">
    <subcellularLocation>
        <location evidence="9">Cell membrane</location>
        <topology evidence="9">Multi-pass membrane protein</topology>
    </subcellularLocation>
</comment>
<dbReference type="GO" id="GO:0004190">
    <property type="term" value="F:aspartic-type endopeptidase activity"/>
    <property type="evidence" value="ECO:0007669"/>
    <property type="project" value="UniProtKB-UniRule"/>
</dbReference>
<feature type="active site" evidence="9">
    <location>
        <position position="150"/>
    </location>
</feature>
<evidence type="ECO:0000256" key="7">
    <source>
        <dbReference type="ARBA" id="ARBA00022989"/>
    </source>
</evidence>
<evidence type="ECO:0000256" key="4">
    <source>
        <dbReference type="ARBA" id="ARBA00022692"/>
    </source>
</evidence>
<keyword evidence="13" id="KW-1185">Reference proteome</keyword>
<evidence type="ECO:0000256" key="1">
    <source>
        <dbReference type="ARBA" id="ARBA00006139"/>
    </source>
</evidence>
<sequence>MARSDTDTDTDTGAPRHPLRNGLGLAVVVLVLDQITKYAVFVGLQPPFGGLPVTGFFNIVTVWNRGVSFGLFASGSPWTPVLLTGLALAVSALLAWWLRRADSRLLVVALGLVIGGALGNAIDRALYGAVMDFLDVHWAGYHWPAFNVADAAISVGAALLVWDALFGGRKSPKTFKS</sequence>
<dbReference type="AlphaFoldDB" id="A0A7W6S136"/>
<keyword evidence="8 9" id="KW-0472">Membrane</keyword>
<evidence type="ECO:0000256" key="5">
    <source>
        <dbReference type="ARBA" id="ARBA00022750"/>
    </source>
</evidence>
<evidence type="ECO:0000256" key="11">
    <source>
        <dbReference type="RuleBase" id="RU004181"/>
    </source>
</evidence>
<keyword evidence="6 9" id="KW-0378">Hydrolase</keyword>
<feature type="transmembrane region" description="Helical" evidence="9">
    <location>
        <begin position="78"/>
        <end position="98"/>
    </location>
</feature>
<feature type="transmembrane region" description="Helical" evidence="9">
    <location>
        <begin position="142"/>
        <end position="166"/>
    </location>
</feature>
<reference evidence="12 13" key="1">
    <citation type="submission" date="2020-08" db="EMBL/GenBank/DDBJ databases">
        <title>Genome sequencing of Purple Non-Sulfur Bacteria from various extreme environments.</title>
        <authorList>
            <person name="Mayer M."/>
        </authorList>
    </citation>
    <scope>NUCLEOTIDE SEQUENCE [LARGE SCALE GENOMIC DNA]</scope>
    <source>
        <strain evidence="12 13">JA135</strain>
    </source>
</reference>
<dbReference type="InterPro" id="IPR001872">
    <property type="entry name" value="Peptidase_A8"/>
</dbReference>
<dbReference type="PRINTS" id="PR00781">
    <property type="entry name" value="LIPOSIGPTASE"/>
</dbReference>
<proteinExistence type="inferred from homology"/>
<evidence type="ECO:0000256" key="3">
    <source>
        <dbReference type="ARBA" id="ARBA00022670"/>
    </source>
</evidence>
<comment type="similarity">
    <text evidence="1 9 11">Belongs to the peptidase A8 family.</text>
</comment>
<keyword evidence="4 9" id="KW-0812">Transmembrane</keyword>
<feature type="transmembrane region" description="Helical" evidence="9">
    <location>
        <begin position="105"/>
        <end position="122"/>
    </location>
</feature>
<evidence type="ECO:0000256" key="10">
    <source>
        <dbReference type="RuleBase" id="RU000594"/>
    </source>
</evidence>
<name>A0A7W6S136_9PROT</name>
<keyword evidence="5 9" id="KW-0064">Aspartyl protease</keyword>
<gene>
    <name evidence="9" type="primary">lspA</name>
    <name evidence="12" type="ORF">GGD88_001999</name>
</gene>
<dbReference type="HAMAP" id="MF_00161">
    <property type="entry name" value="LspA"/>
    <property type="match status" value="1"/>
</dbReference>
<dbReference type="Pfam" id="PF01252">
    <property type="entry name" value="Peptidase_A8"/>
    <property type="match status" value="1"/>
</dbReference>
<dbReference type="Proteomes" id="UP000555728">
    <property type="component" value="Unassembled WGS sequence"/>
</dbReference>
<evidence type="ECO:0000256" key="9">
    <source>
        <dbReference type="HAMAP-Rule" id="MF_00161"/>
    </source>
</evidence>
<dbReference type="PANTHER" id="PTHR33695">
    <property type="entry name" value="LIPOPROTEIN SIGNAL PEPTIDASE"/>
    <property type="match status" value="1"/>
</dbReference>
<comment type="caution">
    <text evidence="12">The sequence shown here is derived from an EMBL/GenBank/DDBJ whole genome shotgun (WGS) entry which is preliminary data.</text>
</comment>
<keyword evidence="7 9" id="KW-1133">Transmembrane helix</keyword>
<dbReference type="RefSeq" id="WP_184434927.1">
    <property type="nucleotide sequence ID" value="NZ_JACIGI010000014.1"/>
</dbReference>
<feature type="active site" evidence="9">
    <location>
        <position position="132"/>
    </location>
</feature>
<dbReference type="NCBIfam" id="TIGR00077">
    <property type="entry name" value="lspA"/>
    <property type="match status" value="1"/>
</dbReference>
<keyword evidence="2 9" id="KW-1003">Cell membrane</keyword>
<dbReference type="EMBL" id="JACIGI010000014">
    <property type="protein sequence ID" value="MBB4286272.1"/>
    <property type="molecule type" value="Genomic_DNA"/>
</dbReference>
<evidence type="ECO:0000313" key="13">
    <source>
        <dbReference type="Proteomes" id="UP000555728"/>
    </source>
</evidence>